<dbReference type="Proteomes" id="UP000327179">
    <property type="component" value="Chromosome"/>
</dbReference>
<accession>A0A5J6QJB5</accession>
<proteinExistence type="predicted"/>
<reference evidence="1 2" key="1">
    <citation type="submission" date="2019-08" db="EMBL/GenBank/DDBJ databases">
        <title>Whole-genome Sequencing of e-waste polymer degrading bacterium Pseudomonas sp. strain PE08.</title>
        <authorList>
            <person name="Kirdat K."/>
            <person name="Debbarma P."/>
            <person name="Narawade N."/>
            <person name="Suyal D."/>
            <person name="Thorat V."/>
            <person name="Shouche Y."/>
            <person name="Goel R."/>
            <person name="Yadav A."/>
        </authorList>
    </citation>
    <scope>NUCLEOTIDE SEQUENCE [LARGE SCALE GENOMIC DNA]</scope>
    <source>
        <strain evidence="1 2">PE08</strain>
    </source>
</reference>
<dbReference type="RefSeq" id="WP_151132218.1">
    <property type="nucleotide sequence ID" value="NZ_CP043311.1"/>
</dbReference>
<dbReference type="PANTHER" id="PTHR35868:SF3">
    <property type="entry name" value="DUF2804 DOMAIN-CONTAINING PROTEIN"/>
    <property type="match status" value="1"/>
</dbReference>
<gene>
    <name evidence="1" type="ORF">FXN65_06240</name>
</gene>
<sequence length="336" mass="36853">MNSHISTLEPGYPALCDARGKLSPAAVGWSSRPRLNCAIPGHTGRRKRWNHWCITTPRWMLSLTLADLDYLGYGAAYFLDLDSGQAVAHTQLRPFAFGCRLPDTPLESHSFHHSRLQIRVDEHPGRLSLRVAAPDIGGQPLQAALEVLRPAHLDSVNLVAPLPGRCFHASSRQLGLPASGGVQLGGRQYQCTTGQSFAALDFGRGVWPLHSHWTRAAFAAPGGIAGNFGAGWTDSSGLTENALWFGGRLAKLDRPVQIEQEPNNALAPWLLSTVCRRVELTFTPRQLHQACPRLGLFYADTRQWFGRFDGVLRSPDGECVPVTNALGWLGSTRARW</sequence>
<dbReference type="KEGG" id="plal:FXN65_06240"/>
<dbReference type="PANTHER" id="PTHR35868">
    <property type="entry name" value="DUF2804 DOMAIN-CONTAINING PROTEIN-RELATED"/>
    <property type="match status" value="1"/>
</dbReference>
<dbReference type="EMBL" id="CP043311">
    <property type="protein sequence ID" value="QEY61672.1"/>
    <property type="molecule type" value="Genomic_DNA"/>
</dbReference>
<evidence type="ECO:0000313" key="1">
    <source>
        <dbReference type="EMBL" id="QEY61672.1"/>
    </source>
</evidence>
<protein>
    <submittedName>
        <fullName evidence="1">DUF2804 domain-containing protein</fullName>
    </submittedName>
</protein>
<evidence type="ECO:0000313" key="2">
    <source>
        <dbReference type="Proteomes" id="UP000327179"/>
    </source>
</evidence>
<keyword evidence="2" id="KW-1185">Reference proteome</keyword>
<name>A0A5J6QJB5_9GAMM</name>
<dbReference type="Pfam" id="PF10974">
    <property type="entry name" value="DUF2804"/>
    <property type="match status" value="1"/>
</dbReference>
<dbReference type="AlphaFoldDB" id="A0A5J6QJB5"/>
<organism evidence="1 2">
    <name type="scientific">Metapseudomonas lalkuanensis</name>
    <dbReference type="NCBI Taxonomy" id="2604832"/>
    <lineage>
        <taxon>Bacteria</taxon>
        <taxon>Pseudomonadati</taxon>
        <taxon>Pseudomonadota</taxon>
        <taxon>Gammaproteobacteria</taxon>
        <taxon>Pseudomonadales</taxon>
        <taxon>Pseudomonadaceae</taxon>
        <taxon>Metapseudomonas</taxon>
    </lineage>
</organism>
<dbReference type="InterPro" id="IPR021243">
    <property type="entry name" value="DUF2804"/>
</dbReference>